<gene>
    <name evidence="1" type="ORF">Scaly_1467900</name>
</gene>
<name>A0AAW2PRQ6_9LAMI</name>
<dbReference type="AlphaFoldDB" id="A0AAW2PRQ6"/>
<reference evidence="1" key="1">
    <citation type="submission" date="2020-06" db="EMBL/GenBank/DDBJ databases">
        <authorList>
            <person name="Li T."/>
            <person name="Hu X."/>
            <person name="Zhang T."/>
            <person name="Song X."/>
            <person name="Zhang H."/>
            <person name="Dai N."/>
            <person name="Sheng W."/>
            <person name="Hou X."/>
            <person name="Wei L."/>
        </authorList>
    </citation>
    <scope>NUCLEOTIDE SEQUENCE</scope>
    <source>
        <strain evidence="1">KEN8</strain>
        <tissue evidence="1">Leaf</tissue>
    </source>
</reference>
<dbReference type="EMBL" id="JACGWM010000008">
    <property type="protein sequence ID" value="KAL0357822.1"/>
    <property type="molecule type" value="Genomic_DNA"/>
</dbReference>
<sequence length="232" mass="25106">MEMMHYQQLGRSSYKDSLKVLESDVQHANSLALAYAYLVIPCWAAAIPKAKGGARLQMKLVYKSLGSSFCFLLQFGLTVPARVFSQILQSLSHSHLQAVILPSLEQLHYDLVSCWKVKHDNLVPKSSGKKTGRNESSRVLDCHGHAILHDRFTSDQLVGILPVEALAAGDVSQLPATSFTAGFELPQSRTPLDSMHVSGMDSDGRCGTSVVIMVIELDDVNTGSPPVSGGSP</sequence>
<evidence type="ECO:0000313" key="1">
    <source>
        <dbReference type="EMBL" id="KAL0357822.1"/>
    </source>
</evidence>
<accession>A0AAW2PRQ6</accession>
<reference evidence="1" key="2">
    <citation type="journal article" date="2024" name="Plant">
        <title>Genomic evolution and insights into agronomic trait innovations of Sesamum species.</title>
        <authorList>
            <person name="Miao H."/>
            <person name="Wang L."/>
            <person name="Qu L."/>
            <person name="Liu H."/>
            <person name="Sun Y."/>
            <person name="Le M."/>
            <person name="Wang Q."/>
            <person name="Wei S."/>
            <person name="Zheng Y."/>
            <person name="Lin W."/>
            <person name="Duan Y."/>
            <person name="Cao H."/>
            <person name="Xiong S."/>
            <person name="Wang X."/>
            <person name="Wei L."/>
            <person name="Li C."/>
            <person name="Ma Q."/>
            <person name="Ju M."/>
            <person name="Zhao R."/>
            <person name="Li G."/>
            <person name="Mu C."/>
            <person name="Tian Q."/>
            <person name="Mei H."/>
            <person name="Zhang T."/>
            <person name="Gao T."/>
            <person name="Zhang H."/>
        </authorList>
    </citation>
    <scope>NUCLEOTIDE SEQUENCE</scope>
    <source>
        <strain evidence="1">KEN8</strain>
    </source>
</reference>
<proteinExistence type="predicted"/>
<comment type="caution">
    <text evidence="1">The sequence shown here is derived from an EMBL/GenBank/DDBJ whole genome shotgun (WGS) entry which is preliminary data.</text>
</comment>
<protein>
    <submittedName>
        <fullName evidence="1">Uncharacterized protein</fullName>
    </submittedName>
</protein>
<organism evidence="1">
    <name type="scientific">Sesamum calycinum</name>
    <dbReference type="NCBI Taxonomy" id="2727403"/>
    <lineage>
        <taxon>Eukaryota</taxon>
        <taxon>Viridiplantae</taxon>
        <taxon>Streptophyta</taxon>
        <taxon>Embryophyta</taxon>
        <taxon>Tracheophyta</taxon>
        <taxon>Spermatophyta</taxon>
        <taxon>Magnoliopsida</taxon>
        <taxon>eudicotyledons</taxon>
        <taxon>Gunneridae</taxon>
        <taxon>Pentapetalae</taxon>
        <taxon>asterids</taxon>
        <taxon>lamiids</taxon>
        <taxon>Lamiales</taxon>
        <taxon>Pedaliaceae</taxon>
        <taxon>Sesamum</taxon>
    </lineage>
</organism>